<organism evidence="1 2">
    <name type="scientific">Riccia fluitans</name>
    <dbReference type="NCBI Taxonomy" id="41844"/>
    <lineage>
        <taxon>Eukaryota</taxon>
        <taxon>Viridiplantae</taxon>
        <taxon>Streptophyta</taxon>
        <taxon>Embryophyta</taxon>
        <taxon>Marchantiophyta</taxon>
        <taxon>Marchantiopsida</taxon>
        <taxon>Marchantiidae</taxon>
        <taxon>Marchantiales</taxon>
        <taxon>Ricciaceae</taxon>
        <taxon>Riccia</taxon>
    </lineage>
</organism>
<gene>
    <name evidence="1" type="ORF">R1flu_017788</name>
</gene>
<name>A0ABD1ZE88_9MARC</name>
<keyword evidence="2" id="KW-1185">Reference proteome</keyword>
<comment type="caution">
    <text evidence="1">The sequence shown here is derived from an EMBL/GenBank/DDBJ whole genome shotgun (WGS) entry which is preliminary data.</text>
</comment>
<dbReference type="AlphaFoldDB" id="A0ABD1ZE88"/>
<sequence>MEVSEGLCPFYKALLKTYHTSLCVKERQKSGDLLLNFSHTKSFKGPSFFELSIKNQIPGEHRRFTEWKIC</sequence>
<dbReference type="Proteomes" id="UP001605036">
    <property type="component" value="Unassembled WGS sequence"/>
</dbReference>
<dbReference type="EMBL" id="JBHFFA010000001">
    <property type="protein sequence ID" value="KAL2649660.1"/>
    <property type="molecule type" value="Genomic_DNA"/>
</dbReference>
<protein>
    <submittedName>
        <fullName evidence="1">Uncharacterized protein</fullName>
    </submittedName>
</protein>
<proteinExistence type="predicted"/>
<reference evidence="1 2" key="1">
    <citation type="submission" date="2024-09" db="EMBL/GenBank/DDBJ databases">
        <title>Chromosome-scale assembly of Riccia fluitans.</title>
        <authorList>
            <person name="Paukszto L."/>
            <person name="Sawicki J."/>
            <person name="Karawczyk K."/>
            <person name="Piernik-Szablinska J."/>
            <person name="Szczecinska M."/>
            <person name="Mazdziarz M."/>
        </authorList>
    </citation>
    <scope>NUCLEOTIDE SEQUENCE [LARGE SCALE GENOMIC DNA]</scope>
    <source>
        <strain evidence="1">Rf_01</strain>
        <tissue evidence="1">Aerial parts of the thallus</tissue>
    </source>
</reference>
<evidence type="ECO:0000313" key="1">
    <source>
        <dbReference type="EMBL" id="KAL2649660.1"/>
    </source>
</evidence>
<evidence type="ECO:0000313" key="2">
    <source>
        <dbReference type="Proteomes" id="UP001605036"/>
    </source>
</evidence>
<accession>A0ABD1ZE88</accession>